<dbReference type="RefSeq" id="WP_183582760.1">
    <property type="nucleotide sequence ID" value="NZ_JACHXJ010000002.1"/>
</dbReference>
<comment type="caution">
    <text evidence="2">The sequence shown here is derived from an EMBL/GenBank/DDBJ whole genome shotgun (WGS) entry which is preliminary data.</text>
</comment>
<keyword evidence="1" id="KW-0732">Signal</keyword>
<dbReference type="EMBL" id="JACHXJ010000002">
    <property type="protein sequence ID" value="MBB3128611.1"/>
    <property type="molecule type" value="Genomic_DNA"/>
</dbReference>
<proteinExistence type="predicted"/>
<name>A0A839TPX6_9BACL</name>
<sequence>MKIIIKLIFLLSTLLLPMSVCGICVAAPEQVENSVQDIRTYTLSILHSEINDSISREFHITDWGFIPKKVCEINGTSLTLEGDLFKDNKVQKKIRVDLEKMDNSGYMVTRVSEIPESTNTD</sequence>
<dbReference type="AlphaFoldDB" id="A0A839TPX6"/>
<gene>
    <name evidence="2" type="ORF">FHS19_003265</name>
</gene>
<dbReference type="Proteomes" id="UP000517523">
    <property type="component" value="Unassembled WGS sequence"/>
</dbReference>
<accession>A0A839TPX6</accession>
<evidence type="ECO:0000313" key="2">
    <source>
        <dbReference type="EMBL" id="MBB3128611.1"/>
    </source>
</evidence>
<protein>
    <recommendedName>
        <fullName evidence="4">DUF3888 domain-containing protein</fullName>
    </recommendedName>
</protein>
<organism evidence="2 3">
    <name type="scientific">Paenibacillus rhizosphaerae</name>
    <dbReference type="NCBI Taxonomy" id="297318"/>
    <lineage>
        <taxon>Bacteria</taxon>
        <taxon>Bacillati</taxon>
        <taxon>Bacillota</taxon>
        <taxon>Bacilli</taxon>
        <taxon>Bacillales</taxon>
        <taxon>Paenibacillaceae</taxon>
        <taxon>Paenibacillus</taxon>
    </lineage>
</organism>
<feature type="signal peptide" evidence="1">
    <location>
        <begin position="1"/>
        <end position="26"/>
    </location>
</feature>
<evidence type="ECO:0000313" key="3">
    <source>
        <dbReference type="Proteomes" id="UP000517523"/>
    </source>
</evidence>
<reference evidence="2 3" key="1">
    <citation type="submission" date="2020-08" db="EMBL/GenBank/DDBJ databases">
        <title>Genomic Encyclopedia of Type Strains, Phase III (KMG-III): the genomes of soil and plant-associated and newly described type strains.</title>
        <authorList>
            <person name="Whitman W."/>
        </authorList>
    </citation>
    <scope>NUCLEOTIDE SEQUENCE [LARGE SCALE GENOMIC DNA]</scope>
    <source>
        <strain evidence="2 3">CECT 5831</strain>
    </source>
</reference>
<evidence type="ECO:0000256" key="1">
    <source>
        <dbReference type="SAM" id="SignalP"/>
    </source>
</evidence>
<evidence type="ECO:0008006" key="4">
    <source>
        <dbReference type="Google" id="ProtNLM"/>
    </source>
</evidence>
<feature type="chain" id="PRO_5032884963" description="DUF3888 domain-containing protein" evidence="1">
    <location>
        <begin position="27"/>
        <end position="121"/>
    </location>
</feature>